<gene>
    <name evidence="1" type="ORF">IQ235_06655</name>
</gene>
<dbReference type="AlphaFoldDB" id="A0A928VVV2"/>
<sequence>MTISKEQAKPLLEDLIFTGEKSRDWVQDVWALSPTLAESAASLVDMLDLVMAMMSEAQIEELLRQLYRDNPDAIEDSKLRDDWHQWFEN</sequence>
<evidence type="ECO:0000313" key="1">
    <source>
        <dbReference type="EMBL" id="MBE9040469.1"/>
    </source>
</evidence>
<dbReference type="Proteomes" id="UP000621799">
    <property type="component" value="Unassembled WGS sequence"/>
</dbReference>
<comment type="caution">
    <text evidence="1">The sequence shown here is derived from an EMBL/GenBank/DDBJ whole genome shotgun (WGS) entry which is preliminary data.</text>
</comment>
<dbReference type="EMBL" id="JADEXN010000087">
    <property type="protein sequence ID" value="MBE9040469.1"/>
    <property type="molecule type" value="Genomic_DNA"/>
</dbReference>
<proteinExistence type="predicted"/>
<name>A0A928VVV2_9CYAN</name>
<dbReference type="RefSeq" id="WP_264320714.1">
    <property type="nucleotide sequence ID" value="NZ_JADEXN010000087.1"/>
</dbReference>
<keyword evidence="2" id="KW-1185">Reference proteome</keyword>
<organism evidence="1 2">
    <name type="scientific">Zarconia navalis LEGE 11467</name>
    <dbReference type="NCBI Taxonomy" id="1828826"/>
    <lineage>
        <taxon>Bacteria</taxon>
        <taxon>Bacillati</taxon>
        <taxon>Cyanobacteriota</taxon>
        <taxon>Cyanophyceae</taxon>
        <taxon>Oscillatoriophycideae</taxon>
        <taxon>Oscillatoriales</taxon>
        <taxon>Oscillatoriales incertae sedis</taxon>
        <taxon>Zarconia</taxon>
        <taxon>Zarconia navalis</taxon>
    </lineage>
</organism>
<protein>
    <submittedName>
        <fullName evidence="1">Uncharacterized protein</fullName>
    </submittedName>
</protein>
<accession>A0A928VVV2</accession>
<evidence type="ECO:0000313" key="2">
    <source>
        <dbReference type="Proteomes" id="UP000621799"/>
    </source>
</evidence>
<reference evidence="1" key="1">
    <citation type="submission" date="2020-10" db="EMBL/GenBank/DDBJ databases">
        <authorList>
            <person name="Castelo-Branco R."/>
            <person name="Eusebio N."/>
            <person name="Adriana R."/>
            <person name="Vieira A."/>
            <person name="Brugerolle De Fraissinette N."/>
            <person name="Rezende De Castro R."/>
            <person name="Schneider M.P."/>
            <person name="Vasconcelos V."/>
            <person name="Leao P.N."/>
        </authorList>
    </citation>
    <scope>NUCLEOTIDE SEQUENCE</scope>
    <source>
        <strain evidence="1">LEGE 11467</strain>
    </source>
</reference>